<proteinExistence type="predicted"/>
<accession>A0A316G5R3</accession>
<evidence type="ECO:0000256" key="1">
    <source>
        <dbReference type="ARBA" id="ARBA00022603"/>
    </source>
</evidence>
<keyword evidence="4" id="KW-1185">Reference proteome</keyword>
<evidence type="ECO:0000313" key="3">
    <source>
        <dbReference type="EMBL" id="PWK56198.1"/>
    </source>
</evidence>
<evidence type="ECO:0000313" key="4">
    <source>
        <dbReference type="Proteomes" id="UP000245390"/>
    </source>
</evidence>
<dbReference type="SUPFAM" id="SSF53335">
    <property type="entry name" value="S-adenosyl-L-methionine-dependent methyltransferases"/>
    <property type="match status" value="1"/>
</dbReference>
<gene>
    <name evidence="3" type="ORF">C8D95_105265</name>
</gene>
<dbReference type="PANTHER" id="PTHR12049">
    <property type="entry name" value="PROTEIN ARGININE METHYLTRANSFERASE NDUFAF7, MITOCHONDRIAL"/>
    <property type="match status" value="1"/>
</dbReference>
<protein>
    <submittedName>
        <fullName evidence="3">SAM-dependent MidA family methyltransferase</fullName>
    </submittedName>
</protein>
<comment type="caution">
    <text evidence="3">The sequence shown here is derived from an EMBL/GenBank/DDBJ whole genome shotgun (WGS) entry which is preliminary data.</text>
</comment>
<evidence type="ECO:0000256" key="2">
    <source>
        <dbReference type="ARBA" id="ARBA00022679"/>
    </source>
</evidence>
<dbReference type="PANTHER" id="PTHR12049:SF7">
    <property type="entry name" value="PROTEIN ARGININE METHYLTRANSFERASE NDUFAF7, MITOCHONDRIAL"/>
    <property type="match status" value="1"/>
</dbReference>
<dbReference type="GO" id="GO:0035243">
    <property type="term" value="F:protein-arginine omega-N symmetric methyltransferase activity"/>
    <property type="evidence" value="ECO:0007669"/>
    <property type="project" value="TreeGrafter"/>
</dbReference>
<dbReference type="InterPro" id="IPR029063">
    <property type="entry name" value="SAM-dependent_MTases_sf"/>
</dbReference>
<dbReference type="AlphaFoldDB" id="A0A316G5R3"/>
<dbReference type="Proteomes" id="UP000245390">
    <property type="component" value="Unassembled WGS sequence"/>
</dbReference>
<organism evidence="3 4">
    <name type="scientific">Silicimonas algicola</name>
    <dbReference type="NCBI Taxonomy" id="1826607"/>
    <lineage>
        <taxon>Bacteria</taxon>
        <taxon>Pseudomonadati</taxon>
        <taxon>Pseudomonadota</taxon>
        <taxon>Alphaproteobacteria</taxon>
        <taxon>Rhodobacterales</taxon>
        <taxon>Paracoccaceae</taxon>
    </lineage>
</organism>
<reference evidence="3 4" key="1">
    <citation type="submission" date="2018-05" db="EMBL/GenBank/DDBJ databases">
        <title>Genomic Encyclopedia of Type Strains, Phase IV (KMG-IV): sequencing the most valuable type-strain genomes for metagenomic binning, comparative biology and taxonomic classification.</title>
        <authorList>
            <person name="Goeker M."/>
        </authorList>
    </citation>
    <scope>NUCLEOTIDE SEQUENCE [LARGE SCALE GENOMIC DNA]</scope>
    <source>
        <strain evidence="3 4">DSM 103371</strain>
    </source>
</reference>
<name>A0A316G5R3_9RHOB</name>
<dbReference type="EMBL" id="QGGV01000005">
    <property type="protein sequence ID" value="PWK56198.1"/>
    <property type="molecule type" value="Genomic_DNA"/>
</dbReference>
<dbReference type="InterPro" id="IPR038375">
    <property type="entry name" value="NDUFAF7_sf"/>
</dbReference>
<sequence length="355" mass="38192">MSLKDVLIARIRAAGPMTLADYMSECLTHPRHGYYVTRDPLGTAGDFTTAPEISQMFGELLGLCLAQAWTDRGSPSSIQLVELGPGRGTLMADLLRATRGVPGFHEALSLHMVEASPILRDKQRETVSRPIFHHDSLGDVPDDAPLYLVANEFFDALPIRQFRRDGPAWRERVVGLSEGALVFGLSGPSRPEPLEPPLADTREGDVVETSAPSLAIVRDIARRVAARNGVALIVDYGGWRSLGDTFQAVSDHATVDPLDAPGAADLTAHVDFEALSQAASADGVAVTPMTPQGVFLERLGITVRAEVLAAGMSGDAIERHIAAHRRLTHPEEMGTLFKAMALYRPKTPAPPGFDP</sequence>
<dbReference type="Pfam" id="PF02636">
    <property type="entry name" value="Methyltransf_28"/>
    <property type="match status" value="1"/>
</dbReference>
<keyword evidence="1 3" id="KW-0489">Methyltransferase</keyword>
<dbReference type="InterPro" id="IPR003788">
    <property type="entry name" value="NDUFAF7"/>
</dbReference>
<dbReference type="Gene3D" id="3.40.50.12710">
    <property type="match status" value="1"/>
</dbReference>
<dbReference type="GO" id="GO:0032259">
    <property type="term" value="P:methylation"/>
    <property type="evidence" value="ECO:0007669"/>
    <property type="project" value="UniProtKB-KW"/>
</dbReference>
<keyword evidence="2 3" id="KW-0808">Transferase</keyword>
<dbReference type="RefSeq" id="WP_241239720.1">
    <property type="nucleotide sequence ID" value="NZ_CP034588.1"/>
</dbReference>